<evidence type="ECO:0000313" key="3">
    <source>
        <dbReference type="Proteomes" id="UP000177798"/>
    </source>
</evidence>
<evidence type="ECO:0000256" key="1">
    <source>
        <dbReference type="SAM" id="MobiDB-lite"/>
    </source>
</evidence>
<dbReference type="EMBL" id="CP017815">
    <property type="protein sequence ID" value="APA07047.1"/>
    <property type="molecule type" value="Genomic_DNA"/>
</dbReference>
<evidence type="ECO:0000313" key="2">
    <source>
        <dbReference type="EMBL" id="APA07047.1"/>
    </source>
</evidence>
<proteinExistence type="predicted"/>
<organism evidence="2 3">
    <name type="scientific">Sclerotinia sclerotiorum (strain ATCC 18683 / 1980 / Ss-1)</name>
    <name type="common">White mold</name>
    <name type="synonym">Whetzelinia sclerotiorum</name>
    <dbReference type="NCBI Taxonomy" id="665079"/>
    <lineage>
        <taxon>Eukaryota</taxon>
        <taxon>Fungi</taxon>
        <taxon>Dikarya</taxon>
        <taxon>Ascomycota</taxon>
        <taxon>Pezizomycotina</taxon>
        <taxon>Leotiomycetes</taxon>
        <taxon>Helotiales</taxon>
        <taxon>Sclerotiniaceae</taxon>
        <taxon>Sclerotinia</taxon>
    </lineage>
</organism>
<evidence type="ECO:0008006" key="4">
    <source>
        <dbReference type="Google" id="ProtNLM"/>
    </source>
</evidence>
<dbReference type="RefSeq" id="XP_001594453.1">
    <property type="nucleotide sequence ID" value="XM_001594403.1"/>
</dbReference>
<reference evidence="3" key="1">
    <citation type="journal article" date="2017" name="Genome Biol. Evol.">
        <title>The complete genome sequence of the phytopathogenic fungus Sclerotinia sclerotiorum reveals insights into the genome architecture of broad host range pathogens.</title>
        <authorList>
            <person name="Derbyshire M."/>
            <person name="Denton-Giles M."/>
            <person name="Hegedus D."/>
            <person name="Seifbarghy S."/>
            <person name="Rollins J."/>
            <person name="van Kan J."/>
            <person name="Seidl M.F."/>
            <person name="Faino L."/>
            <person name="Mbengue M."/>
            <person name="Navaud O."/>
            <person name="Raffaele S."/>
            <person name="Hammond-Kosack K."/>
            <person name="Heard S."/>
            <person name="Oliver R."/>
        </authorList>
    </citation>
    <scope>NUCLEOTIDE SEQUENCE [LARGE SCALE GENOMIC DNA]</scope>
    <source>
        <strain evidence="3">ATCC 18683 / 1980 / Ss-1</strain>
    </source>
</reference>
<dbReference type="Proteomes" id="UP000177798">
    <property type="component" value="Chromosome 2"/>
</dbReference>
<dbReference type="VEuPathDB" id="FungiDB:sscle_02g018170"/>
<feature type="region of interest" description="Disordered" evidence="1">
    <location>
        <begin position="114"/>
        <end position="139"/>
    </location>
</feature>
<feature type="compositionally biased region" description="Basic and acidic residues" evidence="1">
    <location>
        <begin position="114"/>
        <end position="125"/>
    </location>
</feature>
<feature type="region of interest" description="Disordered" evidence="1">
    <location>
        <begin position="160"/>
        <end position="182"/>
    </location>
</feature>
<dbReference type="AlphaFoldDB" id="A0A1D9PWH8"/>
<dbReference type="KEGG" id="ssl:SS1G_04260"/>
<feature type="compositionally biased region" description="Polar residues" evidence="1">
    <location>
        <begin position="127"/>
        <end position="139"/>
    </location>
</feature>
<gene>
    <name evidence="2" type="ORF">sscle_02g018170</name>
</gene>
<sequence length="182" mass="21161">MIPCNFCRENELRCVKDLSNSERTRCSECMRARRSCDAEFALSDDWDREVPREGDWEALDRHEEKLDREEEATMSKLLRLRKQRKFIKERRKRMADRGLKYLDELDALEEREKLENERVEREKEQAGTGSSMPVAVNSNVLDNFDPSSFLSLSEPFSFQNSSGPFWGDPDSVGEMPPTSQGS</sequence>
<accession>A0A1D9PWH8</accession>
<name>A0A1D9PWH8_SCLS1</name>
<protein>
    <recommendedName>
        <fullName evidence="4">Zn(2)-C6 fungal-type domain-containing protein</fullName>
    </recommendedName>
</protein>
<dbReference type="OrthoDB" id="3555737at2759"/>